<proteinExistence type="predicted"/>
<dbReference type="Pfam" id="PF11010">
    <property type="entry name" value="DUF2848"/>
    <property type="match status" value="1"/>
</dbReference>
<dbReference type="InterPro" id="IPR021269">
    <property type="entry name" value="DUF2848"/>
</dbReference>
<gene>
    <name evidence="1" type="ORF">DF168_00096</name>
</gene>
<sequence length="256" mass="28779">MLMKNKLPLKIYPVGNDPYSINIEVKKLGCSRHAARDIDSTNQLLDEIREKGYQIHPAAGICLKSRYLITVEDEIEVQGSQTSGEVEFVVIANKGEIYISVGSDHNDRSLEKLWTSMLGKVFDTAKSKQMVPTIVASEAWLYDDVKGHWNALVLKSFITESGREIAYQEFGLEELLDPDYYLDQYSWLSEEGSILLSGSGDVLPSVPPRIYQGQSTLSEVTFPSDFHFEIYDPVLERSISHTYTVSSLEKEGSLSL</sequence>
<reference evidence="1 2" key="1">
    <citation type="submission" date="2018-06" db="EMBL/GenBank/DDBJ databases">
        <title>Draft Genome Sequence of a Novel Marine Bacterium Related to the Verrucomicrobia.</title>
        <authorList>
            <person name="Vosseberg J."/>
            <person name="Martijn J."/>
            <person name="Ettema T.J.G."/>
        </authorList>
    </citation>
    <scope>NUCLEOTIDE SEQUENCE [LARGE SCALE GENOMIC DNA]</scope>
    <source>
        <strain evidence="1">TARA_B100001123</strain>
    </source>
</reference>
<dbReference type="KEGG" id="mtar:DF168_00096"/>
<accession>A0A2Z4AFV3</accession>
<name>A0A2Z4AFV3_9BACT</name>
<dbReference type="EMBL" id="CP029803">
    <property type="protein sequence ID" value="AWT58924.1"/>
    <property type="molecule type" value="Genomic_DNA"/>
</dbReference>
<protein>
    <submittedName>
        <fullName evidence="1">Uncharacterized protein</fullName>
    </submittedName>
</protein>
<organism evidence="1 2">
    <name type="scientific">Candidatus Moanibacter tarae</name>
    <dbReference type="NCBI Taxonomy" id="2200854"/>
    <lineage>
        <taxon>Bacteria</taxon>
        <taxon>Pseudomonadati</taxon>
        <taxon>Verrucomicrobiota</taxon>
        <taxon>Opitutia</taxon>
        <taxon>Puniceicoccales</taxon>
        <taxon>Puniceicoccales incertae sedis</taxon>
        <taxon>Candidatus Moanibacter</taxon>
    </lineage>
</organism>
<dbReference type="AlphaFoldDB" id="A0A2Z4AFV3"/>
<dbReference type="Proteomes" id="UP000247465">
    <property type="component" value="Chromosome"/>
</dbReference>
<evidence type="ECO:0000313" key="1">
    <source>
        <dbReference type="EMBL" id="AWT58924.1"/>
    </source>
</evidence>
<evidence type="ECO:0000313" key="2">
    <source>
        <dbReference type="Proteomes" id="UP000247465"/>
    </source>
</evidence>